<evidence type="ECO:0000313" key="4">
    <source>
        <dbReference type="Proteomes" id="UP001229025"/>
    </source>
</evidence>
<keyword evidence="4" id="KW-1185">Reference proteome</keyword>
<accession>A0AAP4X059</accession>
<sequence>MNRINPDKLLQSKWTAVSPRERERHFIVTRLIRDEQDEHVVEVVLQAVLTRRDYTLAWRELKADDVWQMGWK</sequence>
<dbReference type="GeneID" id="97326195"/>
<reference evidence="4" key="3">
    <citation type="submission" date="2023-07" db="EMBL/GenBank/DDBJ databases">
        <title>Genome-based characterization of strain KMM 296 and proposal for reclassification of Cobetia litoralis and Cobetia pacifica, and emended description of the species Cobetia amphilecti and Cobetia marina.</title>
        <authorList>
            <person name="Balabanova L."/>
            <person name="Nedashkovskaya O."/>
        </authorList>
    </citation>
    <scope>NUCLEOTIDE SEQUENCE [LARGE SCALE GENOMIC DNA]</scope>
    <source>
        <strain evidence="4">NRIC 0815</strain>
    </source>
</reference>
<organism evidence="2 3">
    <name type="scientific">Cobetia amphilecti</name>
    <dbReference type="NCBI Taxonomy" id="1055104"/>
    <lineage>
        <taxon>Bacteria</taxon>
        <taxon>Pseudomonadati</taxon>
        <taxon>Pseudomonadota</taxon>
        <taxon>Gammaproteobacteria</taxon>
        <taxon>Oceanospirillales</taxon>
        <taxon>Halomonadaceae</taxon>
        <taxon>Cobetia</taxon>
    </lineage>
</organism>
<proteinExistence type="predicted"/>
<gene>
    <name evidence="2" type="ORF">Q4535_05960</name>
    <name evidence="1" type="ORF">QLT01_01560</name>
</gene>
<evidence type="ECO:0000313" key="2">
    <source>
        <dbReference type="EMBL" id="MDO6671661.1"/>
    </source>
</evidence>
<dbReference type="NCBIfam" id="TIGR02450">
    <property type="entry name" value="TIGR02450 family Trp-rich protein"/>
    <property type="match status" value="1"/>
</dbReference>
<dbReference type="Proteomes" id="UP001170481">
    <property type="component" value="Unassembled WGS sequence"/>
</dbReference>
<reference evidence="1 4" key="1">
    <citation type="submission" date="2023-04" db="EMBL/GenBank/DDBJ databases">
        <authorList>
            <person name="Otstavnykh N."/>
            <person name="Seitkalieva A."/>
            <person name="Bystritskaya E."/>
        </authorList>
    </citation>
    <scope>NUCLEOTIDE SEQUENCE [LARGE SCALE GENOMIC DNA]</scope>
    <source>
        <strain evidence="1 4">NRIC 0815</strain>
    </source>
</reference>
<dbReference type="Pfam" id="PF09493">
    <property type="entry name" value="DUF2389"/>
    <property type="match status" value="1"/>
</dbReference>
<dbReference type="EMBL" id="JAUORK010000005">
    <property type="protein sequence ID" value="MDO6671661.1"/>
    <property type="molecule type" value="Genomic_DNA"/>
</dbReference>
<reference evidence="1" key="4">
    <citation type="submission" date="2024-05" db="EMBL/GenBank/DDBJ databases">
        <title>Genome-based characterization of strain KMM 296 and proposal for reclassification of Cobetia litoralis and Cobetia pacifica, and emended description of the species Cobetia amphilecti and Cobetia marina.</title>
        <authorList>
            <person name="Balabanova L."/>
            <person name="Nedashkovskaya O."/>
        </authorList>
    </citation>
    <scope>NUCLEOTIDE SEQUENCE</scope>
    <source>
        <strain evidence="1">NRIC 0815</strain>
    </source>
</reference>
<dbReference type="RefSeq" id="WP_043332808.1">
    <property type="nucleotide sequence ID" value="NZ_CANLSP010000001.1"/>
</dbReference>
<evidence type="ECO:0000313" key="3">
    <source>
        <dbReference type="Proteomes" id="UP001170481"/>
    </source>
</evidence>
<comment type="caution">
    <text evidence="2">The sequence shown here is derived from an EMBL/GenBank/DDBJ whole genome shotgun (WGS) entry which is preliminary data.</text>
</comment>
<reference evidence="2" key="2">
    <citation type="submission" date="2023-07" db="EMBL/GenBank/DDBJ databases">
        <title>Genome content predicts the carbon catabolic preferences of heterotrophic bacteria.</title>
        <authorList>
            <person name="Gralka M."/>
        </authorList>
    </citation>
    <scope>NUCLEOTIDE SEQUENCE</scope>
    <source>
        <strain evidence="2">C2R13</strain>
    </source>
</reference>
<dbReference type="AlphaFoldDB" id="A0AAP4X059"/>
<dbReference type="EMBL" id="JASCSA010000001">
    <property type="protein sequence ID" value="MDI5883039.1"/>
    <property type="molecule type" value="Genomic_DNA"/>
</dbReference>
<evidence type="ECO:0000313" key="1">
    <source>
        <dbReference type="EMBL" id="MDI5883039.1"/>
    </source>
</evidence>
<name>A0AAP4X059_9GAMM</name>
<protein>
    <submittedName>
        <fullName evidence="2">TIGR02450 family Trp-rich protein</fullName>
    </submittedName>
</protein>
<dbReference type="InterPro" id="IPR012663">
    <property type="entry name" value="CHP02450_Tryp"/>
</dbReference>
<dbReference type="Proteomes" id="UP001229025">
    <property type="component" value="Unassembled WGS sequence"/>
</dbReference>